<evidence type="ECO:0000256" key="6">
    <source>
        <dbReference type="ARBA" id="ARBA00023002"/>
    </source>
</evidence>
<proteinExistence type="inferred from homology"/>
<evidence type="ECO:0000256" key="9">
    <source>
        <dbReference type="PIRSR" id="PIRSR602401-1"/>
    </source>
</evidence>
<keyword evidence="8 10" id="KW-0503">Monooxygenase</keyword>
<keyword evidence="4 9" id="KW-0349">Heme</keyword>
<dbReference type="GO" id="GO:0005506">
    <property type="term" value="F:iron ion binding"/>
    <property type="evidence" value="ECO:0007669"/>
    <property type="project" value="InterPro"/>
</dbReference>
<dbReference type="InterPro" id="IPR036396">
    <property type="entry name" value="Cyt_P450_sf"/>
</dbReference>
<evidence type="ECO:0000256" key="4">
    <source>
        <dbReference type="ARBA" id="ARBA00022617"/>
    </source>
</evidence>
<dbReference type="InterPro" id="IPR001128">
    <property type="entry name" value="Cyt_P450"/>
</dbReference>
<dbReference type="CDD" id="cd11065">
    <property type="entry name" value="CYP64-like"/>
    <property type="match status" value="1"/>
</dbReference>
<keyword evidence="6 10" id="KW-0560">Oxidoreductase</keyword>
<dbReference type="AlphaFoldDB" id="A0A067PQU1"/>
<dbReference type="OrthoDB" id="2789670at2759"/>
<name>A0A067PQU1_9AGAM</name>
<keyword evidence="13" id="KW-1185">Reference proteome</keyword>
<dbReference type="PANTHER" id="PTHR46300">
    <property type="entry name" value="P450, PUTATIVE (EUROFUNG)-RELATED-RELATED"/>
    <property type="match status" value="1"/>
</dbReference>
<keyword evidence="7 9" id="KW-0408">Iron</keyword>
<gene>
    <name evidence="12" type="ORF">JAAARDRAFT_131349</name>
</gene>
<evidence type="ECO:0000313" key="13">
    <source>
        <dbReference type="Proteomes" id="UP000027265"/>
    </source>
</evidence>
<evidence type="ECO:0000256" key="2">
    <source>
        <dbReference type="ARBA" id="ARBA00005179"/>
    </source>
</evidence>
<keyword evidence="5 9" id="KW-0479">Metal-binding</keyword>
<organism evidence="12 13">
    <name type="scientific">Jaapia argillacea MUCL 33604</name>
    <dbReference type="NCBI Taxonomy" id="933084"/>
    <lineage>
        <taxon>Eukaryota</taxon>
        <taxon>Fungi</taxon>
        <taxon>Dikarya</taxon>
        <taxon>Basidiomycota</taxon>
        <taxon>Agaricomycotina</taxon>
        <taxon>Agaricomycetes</taxon>
        <taxon>Agaricomycetidae</taxon>
        <taxon>Jaapiales</taxon>
        <taxon>Jaapiaceae</taxon>
        <taxon>Jaapia</taxon>
    </lineage>
</organism>
<evidence type="ECO:0008006" key="14">
    <source>
        <dbReference type="Google" id="ProtNLM"/>
    </source>
</evidence>
<dbReference type="PRINTS" id="PR00463">
    <property type="entry name" value="EP450I"/>
</dbReference>
<dbReference type="EMBL" id="KL197720">
    <property type="protein sequence ID" value="KDQ57129.1"/>
    <property type="molecule type" value="Genomic_DNA"/>
</dbReference>
<evidence type="ECO:0000256" key="11">
    <source>
        <dbReference type="SAM" id="SignalP"/>
    </source>
</evidence>
<evidence type="ECO:0000256" key="10">
    <source>
        <dbReference type="RuleBase" id="RU000461"/>
    </source>
</evidence>
<feature type="signal peptide" evidence="11">
    <location>
        <begin position="1"/>
        <end position="25"/>
    </location>
</feature>
<dbReference type="Pfam" id="PF00067">
    <property type="entry name" value="p450"/>
    <property type="match status" value="1"/>
</dbReference>
<dbReference type="PANTHER" id="PTHR46300:SF7">
    <property type="entry name" value="P450, PUTATIVE (EUROFUNG)-RELATED"/>
    <property type="match status" value="1"/>
</dbReference>
<evidence type="ECO:0000256" key="5">
    <source>
        <dbReference type="ARBA" id="ARBA00022723"/>
    </source>
</evidence>
<dbReference type="HOGENOM" id="CLU_001570_2_3_1"/>
<protein>
    <recommendedName>
        <fullName evidence="14">Cytochrome P450</fullName>
    </recommendedName>
</protein>
<comment type="similarity">
    <text evidence="3 10">Belongs to the cytochrome P450 family.</text>
</comment>
<dbReference type="SUPFAM" id="SSF48264">
    <property type="entry name" value="Cytochrome P450"/>
    <property type="match status" value="1"/>
</dbReference>
<evidence type="ECO:0000256" key="3">
    <source>
        <dbReference type="ARBA" id="ARBA00010617"/>
    </source>
</evidence>
<dbReference type="InParanoid" id="A0A067PQU1"/>
<accession>A0A067PQU1</accession>
<reference evidence="13" key="1">
    <citation type="journal article" date="2014" name="Proc. Natl. Acad. Sci. U.S.A.">
        <title>Extensive sampling of basidiomycete genomes demonstrates inadequacy of the white-rot/brown-rot paradigm for wood decay fungi.</title>
        <authorList>
            <person name="Riley R."/>
            <person name="Salamov A.A."/>
            <person name="Brown D.W."/>
            <person name="Nagy L.G."/>
            <person name="Floudas D."/>
            <person name="Held B.W."/>
            <person name="Levasseur A."/>
            <person name="Lombard V."/>
            <person name="Morin E."/>
            <person name="Otillar R."/>
            <person name="Lindquist E.A."/>
            <person name="Sun H."/>
            <person name="LaButti K.M."/>
            <person name="Schmutz J."/>
            <person name="Jabbour D."/>
            <person name="Luo H."/>
            <person name="Baker S.E."/>
            <person name="Pisabarro A.G."/>
            <person name="Walton J.D."/>
            <person name="Blanchette R.A."/>
            <person name="Henrissat B."/>
            <person name="Martin F."/>
            <person name="Cullen D."/>
            <person name="Hibbett D.S."/>
            <person name="Grigoriev I.V."/>
        </authorList>
    </citation>
    <scope>NUCLEOTIDE SEQUENCE [LARGE SCALE GENOMIC DNA]</scope>
    <source>
        <strain evidence="13">MUCL 33604</strain>
    </source>
</reference>
<comment type="pathway">
    <text evidence="2">Secondary metabolite biosynthesis.</text>
</comment>
<evidence type="ECO:0000256" key="8">
    <source>
        <dbReference type="ARBA" id="ARBA00023033"/>
    </source>
</evidence>
<dbReference type="Proteomes" id="UP000027265">
    <property type="component" value="Unassembled WGS sequence"/>
</dbReference>
<dbReference type="PROSITE" id="PS00086">
    <property type="entry name" value="CYTOCHROME_P450"/>
    <property type="match status" value="1"/>
</dbReference>
<dbReference type="GO" id="GO:0004497">
    <property type="term" value="F:monooxygenase activity"/>
    <property type="evidence" value="ECO:0007669"/>
    <property type="project" value="UniProtKB-KW"/>
</dbReference>
<evidence type="ECO:0000256" key="1">
    <source>
        <dbReference type="ARBA" id="ARBA00001971"/>
    </source>
</evidence>
<dbReference type="InterPro" id="IPR002401">
    <property type="entry name" value="Cyt_P450_E_grp-I"/>
</dbReference>
<evidence type="ECO:0000256" key="7">
    <source>
        <dbReference type="ARBA" id="ARBA00023004"/>
    </source>
</evidence>
<dbReference type="Gene3D" id="1.10.630.10">
    <property type="entry name" value="Cytochrome P450"/>
    <property type="match status" value="1"/>
</dbReference>
<feature type="chain" id="PRO_5001643402" description="Cytochrome P450" evidence="11">
    <location>
        <begin position="26"/>
        <end position="511"/>
    </location>
</feature>
<sequence length="511" mass="57363">MSVSVVAQLVVLGLLAVVLNRFVQSRRVNPQQLPYPPGPKPLPIIGNALQVPAGASWLTYTQWQKHYGDLIHIRVFGTHVVVVNSAKIANDLFEKRSNKYSDRPDIPMVDLLGWDFNIALMRYGEKWRRNRRLVHQKFRYEASLRYRPIVLEKVREGLRNVLDKPEDFNLHLRHIAASIIMSVTYGYEVNPKEDRFVTIAEEATEMLVNALLPGSMLANSFPILLRLPEWLPGMGFKAYARKCFGMTTEMKENPFTFVKQRMAAGTATPCVTSDLLEGIDTTGDVENQEALIKGVSAMVYSAGADVSVSAMTTAILAMVLHQEAQKRAQVEMDLVVGRNRLPDFGDRDSLPYVEAFFRETIRWRQATPMTVAHAASEDDVYEGYYIPKGPSFIPRAMLHDERVYKDPEMFRPERFLNNDGTVNDDYPMLSFGFGRRICAGRALADAEVWLAVASVLAVFDVTKAKDASGCQIEVEVKYSEGLVSHPLPFACSIAPRGEDAARLIRETDATA</sequence>
<dbReference type="GO" id="GO:0016705">
    <property type="term" value="F:oxidoreductase activity, acting on paired donors, with incorporation or reduction of molecular oxygen"/>
    <property type="evidence" value="ECO:0007669"/>
    <property type="project" value="InterPro"/>
</dbReference>
<dbReference type="STRING" id="933084.A0A067PQU1"/>
<comment type="cofactor">
    <cofactor evidence="1 9">
        <name>heme</name>
        <dbReference type="ChEBI" id="CHEBI:30413"/>
    </cofactor>
</comment>
<dbReference type="GO" id="GO:0020037">
    <property type="term" value="F:heme binding"/>
    <property type="evidence" value="ECO:0007669"/>
    <property type="project" value="InterPro"/>
</dbReference>
<keyword evidence="11" id="KW-0732">Signal</keyword>
<evidence type="ECO:0000313" key="12">
    <source>
        <dbReference type="EMBL" id="KDQ57129.1"/>
    </source>
</evidence>
<dbReference type="InterPro" id="IPR050364">
    <property type="entry name" value="Cytochrome_P450_fung"/>
</dbReference>
<dbReference type="InterPro" id="IPR017972">
    <property type="entry name" value="Cyt_P450_CS"/>
</dbReference>
<feature type="binding site" description="axial binding residue" evidence="9">
    <location>
        <position position="438"/>
    </location>
    <ligand>
        <name>heme</name>
        <dbReference type="ChEBI" id="CHEBI:30413"/>
    </ligand>
    <ligandPart>
        <name>Fe</name>
        <dbReference type="ChEBI" id="CHEBI:18248"/>
    </ligandPart>
</feature>